<dbReference type="GO" id="GO:0003676">
    <property type="term" value="F:nucleic acid binding"/>
    <property type="evidence" value="ECO:0007669"/>
    <property type="project" value="InterPro"/>
</dbReference>
<dbReference type="InParanoid" id="A0A2J7QPN4"/>
<dbReference type="EMBL" id="NEVH01012088">
    <property type="protein sequence ID" value="PNF30549.1"/>
    <property type="molecule type" value="Genomic_DNA"/>
</dbReference>
<dbReference type="Proteomes" id="UP000235965">
    <property type="component" value="Unassembled WGS sequence"/>
</dbReference>
<dbReference type="Gene3D" id="3.30.420.10">
    <property type="entry name" value="Ribonuclease H-like superfamily/Ribonuclease H"/>
    <property type="match status" value="1"/>
</dbReference>
<evidence type="ECO:0008006" key="3">
    <source>
        <dbReference type="Google" id="ProtNLM"/>
    </source>
</evidence>
<organism evidence="1 2">
    <name type="scientific">Cryptotermes secundus</name>
    <dbReference type="NCBI Taxonomy" id="105785"/>
    <lineage>
        <taxon>Eukaryota</taxon>
        <taxon>Metazoa</taxon>
        <taxon>Ecdysozoa</taxon>
        <taxon>Arthropoda</taxon>
        <taxon>Hexapoda</taxon>
        <taxon>Insecta</taxon>
        <taxon>Pterygota</taxon>
        <taxon>Neoptera</taxon>
        <taxon>Polyneoptera</taxon>
        <taxon>Dictyoptera</taxon>
        <taxon>Blattodea</taxon>
        <taxon>Blattoidea</taxon>
        <taxon>Termitoidae</taxon>
        <taxon>Kalotermitidae</taxon>
        <taxon>Cryptotermitinae</taxon>
        <taxon>Cryptotermes</taxon>
    </lineage>
</organism>
<protein>
    <recommendedName>
        <fullName evidence="3">Tc1-like transposase DDE domain-containing protein</fullName>
    </recommendedName>
</protein>
<keyword evidence="2" id="KW-1185">Reference proteome</keyword>
<name>A0A2J7QPN4_9NEOP</name>
<comment type="caution">
    <text evidence="1">The sequence shown here is derived from an EMBL/GenBank/DDBJ whole genome shotgun (WGS) entry which is preliminary data.</text>
</comment>
<proteinExistence type="predicted"/>
<dbReference type="InterPro" id="IPR036397">
    <property type="entry name" value="RNaseH_sf"/>
</dbReference>
<reference evidence="1 2" key="1">
    <citation type="submission" date="2017-12" db="EMBL/GenBank/DDBJ databases">
        <title>Hemimetabolous genomes reveal molecular basis of termite eusociality.</title>
        <authorList>
            <person name="Harrison M.C."/>
            <person name="Jongepier E."/>
            <person name="Robertson H.M."/>
            <person name="Arning N."/>
            <person name="Bitard-Feildel T."/>
            <person name="Chao H."/>
            <person name="Childers C.P."/>
            <person name="Dinh H."/>
            <person name="Doddapaneni H."/>
            <person name="Dugan S."/>
            <person name="Gowin J."/>
            <person name="Greiner C."/>
            <person name="Han Y."/>
            <person name="Hu H."/>
            <person name="Hughes D.S.T."/>
            <person name="Huylmans A.-K."/>
            <person name="Kemena C."/>
            <person name="Kremer L.P.M."/>
            <person name="Lee S.L."/>
            <person name="Lopez-Ezquerra A."/>
            <person name="Mallet L."/>
            <person name="Monroy-Kuhn J.M."/>
            <person name="Moser A."/>
            <person name="Murali S.C."/>
            <person name="Muzny D.M."/>
            <person name="Otani S."/>
            <person name="Piulachs M.-D."/>
            <person name="Poelchau M."/>
            <person name="Qu J."/>
            <person name="Schaub F."/>
            <person name="Wada-Katsumata A."/>
            <person name="Worley K.C."/>
            <person name="Xie Q."/>
            <person name="Ylla G."/>
            <person name="Poulsen M."/>
            <person name="Gibbs R.A."/>
            <person name="Schal C."/>
            <person name="Richards S."/>
            <person name="Belles X."/>
            <person name="Korb J."/>
            <person name="Bornberg-Bauer E."/>
        </authorList>
    </citation>
    <scope>NUCLEOTIDE SEQUENCE [LARGE SCALE GENOMIC DNA]</scope>
    <source>
        <tissue evidence="1">Whole body</tissue>
    </source>
</reference>
<evidence type="ECO:0000313" key="2">
    <source>
        <dbReference type="Proteomes" id="UP000235965"/>
    </source>
</evidence>
<dbReference type="AlphaFoldDB" id="A0A2J7QPN4"/>
<evidence type="ECO:0000313" key="1">
    <source>
        <dbReference type="EMBL" id="PNF30549.1"/>
    </source>
</evidence>
<gene>
    <name evidence="1" type="ORF">B7P43_G09949</name>
</gene>
<accession>A0A2J7QPN4</accession>
<sequence length="121" mass="13780">MHKRWCHDHKTWASDDEVYSSKCLSIVKHGDRSVMVRAAISWWPVGPIITLNGRITARKYVDGLGNLVHPMVLTISLNNNAVFQDNGAPVHTAKTVQSRFEELEAELDIFLGQEIIRFEHN</sequence>